<sequence length="30" mass="3339">MLYKLGSSNGKFAKLEPVAFRDFASFGNNE</sequence>
<dbReference type="EMBL" id="LAZR01013800">
    <property type="protein sequence ID" value="KKM20281.1"/>
    <property type="molecule type" value="Genomic_DNA"/>
</dbReference>
<proteinExistence type="predicted"/>
<protein>
    <submittedName>
        <fullName evidence="1">Uncharacterized protein</fullName>
    </submittedName>
</protein>
<reference evidence="1" key="1">
    <citation type="journal article" date="2015" name="Nature">
        <title>Complex archaea that bridge the gap between prokaryotes and eukaryotes.</title>
        <authorList>
            <person name="Spang A."/>
            <person name="Saw J.H."/>
            <person name="Jorgensen S.L."/>
            <person name="Zaremba-Niedzwiedzka K."/>
            <person name="Martijn J."/>
            <person name="Lind A.E."/>
            <person name="van Eijk R."/>
            <person name="Schleper C."/>
            <person name="Guy L."/>
            <person name="Ettema T.J."/>
        </authorList>
    </citation>
    <scope>NUCLEOTIDE SEQUENCE</scope>
</reference>
<comment type="caution">
    <text evidence="1">The sequence shown here is derived from an EMBL/GenBank/DDBJ whole genome shotgun (WGS) entry which is preliminary data.</text>
</comment>
<gene>
    <name evidence="1" type="ORF">LCGC14_1647010</name>
</gene>
<organism evidence="1">
    <name type="scientific">marine sediment metagenome</name>
    <dbReference type="NCBI Taxonomy" id="412755"/>
    <lineage>
        <taxon>unclassified sequences</taxon>
        <taxon>metagenomes</taxon>
        <taxon>ecological metagenomes</taxon>
    </lineage>
</organism>
<name>A0A0F9HXX2_9ZZZZ</name>
<evidence type="ECO:0000313" key="1">
    <source>
        <dbReference type="EMBL" id="KKM20281.1"/>
    </source>
</evidence>
<accession>A0A0F9HXX2</accession>
<feature type="non-terminal residue" evidence="1">
    <location>
        <position position="30"/>
    </location>
</feature>
<dbReference type="AlphaFoldDB" id="A0A0F9HXX2"/>